<dbReference type="InterPro" id="IPR017871">
    <property type="entry name" value="ABC_transporter-like_CS"/>
</dbReference>
<evidence type="ECO:0000256" key="1">
    <source>
        <dbReference type="ARBA" id="ARBA00022692"/>
    </source>
</evidence>
<dbReference type="InterPro" id="IPR027417">
    <property type="entry name" value="P-loop_NTPase"/>
</dbReference>
<keyword evidence="5" id="KW-0472">Membrane</keyword>
<dbReference type="VEuPathDB" id="FungiDB:FOMG_06324"/>
<accession>A0A420NHT7</accession>
<dbReference type="Pfam" id="PF00005">
    <property type="entry name" value="ABC_tran"/>
    <property type="match status" value="1"/>
</dbReference>
<keyword evidence="1" id="KW-0812">Transmembrane</keyword>
<evidence type="ECO:0000256" key="5">
    <source>
        <dbReference type="ARBA" id="ARBA00023136"/>
    </source>
</evidence>
<dbReference type="InterPro" id="IPR050173">
    <property type="entry name" value="ABC_transporter_C-like"/>
</dbReference>
<dbReference type="GO" id="GO:0042626">
    <property type="term" value="F:ATPase-coupled transmembrane transporter activity"/>
    <property type="evidence" value="ECO:0007669"/>
    <property type="project" value="TreeGrafter"/>
</dbReference>
<dbReference type="GO" id="GO:0005524">
    <property type="term" value="F:ATP binding"/>
    <property type="evidence" value="ECO:0007669"/>
    <property type="project" value="UniProtKB-KW"/>
</dbReference>
<dbReference type="Proteomes" id="UP000285084">
    <property type="component" value="Unassembled WGS sequence"/>
</dbReference>
<dbReference type="VEuPathDB" id="FungiDB:FOXG_04983"/>
<reference evidence="8 9" key="1">
    <citation type="journal article" date="2018" name="Sci. Rep.">
        <title>Characterisation of pathogen-specific regions and novel effector candidates in Fusarium oxysporum f. sp. cepae.</title>
        <authorList>
            <person name="Armitage A.D."/>
            <person name="Taylor A."/>
            <person name="Sobczyk M.K."/>
            <person name="Baxter L."/>
            <person name="Greenfield B.P."/>
            <person name="Bates H.J."/>
            <person name="Wilson F."/>
            <person name="Jackson A.C."/>
            <person name="Ott S."/>
            <person name="Harrison R.J."/>
            <person name="Clarkson J.P."/>
        </authorList>
    </citation>
    <scope>NUCLEOTIDE SEQUENCE [LARGE SCALE GENOMIC DNA]</scope>
    <source>
        <strain evidence="8 9">Fo_A13</strain>
    </source>
</reference>
<dbReference type="VEuPathDB" id="FungiDB:FOIG_09321"/>
<gene>
    <name evidence="8" type="ORF">BFJ69_g4644</name>
</gene>
<dbReference type="GO" id="GO:0016887">
    <property type="term" value="F:ATP hydrolysis activity"/>
    <property type="evidence" value="ECO:0007669"/>
    <property type="project" value="InterPro"/>
</dbReference>
<dbReference type="SUPFAM" id="SSF52540">
    <property type="entry name" value="P-loop containing nucleoside triphosphate hydrolases"/>
    <property type="match status" value="1"/>
</dbReference>
<protein>
    <recommendedName>
        <fullName evidence="7">ABC transporter domain-containing protein</fullName>
    </recommendedName>
</protein>
<dbReference type="VEuPathDB" id="FungiDB:HZS61_003583"/>
<evidence type="ECO:0000256" key="4">
    <source>
        <dbReference type="ARBA" id="ARBA00022989"/>
    </source>
</evidence>
<feature type="region of interest" description="Disordered" evidence="6">
    <location>
        <begin position="84"/>
        <end position="126"/>
    </location>
</feature>
<name>A0A420NHT7_FUSOX</name>
<evidence type="ECO:0000313" key="9">
    <source>
        <dbReference type="Proteomes" id="UP000285084"/>
    </source>
</evidence>
<dbReference type="CDD" id="cd03250">
    <property type="entry name" value="ABCC_MRP_domain1"/>
    <property type="match status" value="1"/>
</dbReference>
<dbReference type="PROSITE" id="PS00211">
    <property type="entry name" value="ABC_TRANSPORTER_1"/>
    <property type="match status" value="1"/>
</dbReference>
<evidence type="ECO:0000256" key="3">
    <source>
        <dbReference type="ARBA" id="ARBA00022840"/>
    </source>
</evidence>
<dbReference type="InterPro" id="IPR003593">
    <property type="entry name" value="AAA+_ATPase"/>
</dbReference>
<dbReference type="VEuPathDB" id="FungiDB:FOZG_10716"/>
<dbReference type="GO" id="GO:0016020">
    <property type="term" value="C:membrane"/>
    <property type="evidence" value="ECO:0007669"/>
    <property type="project" value="InterPro"/>
</dbReference>
<dbReference type="AlphaFoldDB" id="A0A420NHT7"/>
<keyword evidence="4" id="KW-1133">Transmembrane helix</keyword>
<dbReference type="SMART" id="SM00382">
    <property type="entry name" value="AAA"/>
    <property type="match status" value="1"/>
</dbReference>
<evidence type="ECO:0000313" key="8">
    <source>
        <dbReference type="EMBL" id="RKK79827.1"/>
    </source>
</evidence>
<dbReference type="PANTHER" id="PTHR24223">
    <property type="entry name" value="ATP-BINDING CASSETTE SUB-FAMILY C"/>
    <property type="match status" value="1"/>
</dbReference>
<organism evidence="8 9">
    <name type="scientific">Fusarium oxysporum</name>
    <name type="common">Fusarium vascular wilt</name>
    <dbReference type="NCBI Taxonomy" id="5507"/>
    <lineage>
        <taxon>Eukaryota</taxon>
        <taxon>Fungi</taxon>
        <taxon>Dikarya</taxon>
        <taxon>Ascomycota</taxon>
        <taxon>Pezizomycotina</taxon>
        <taxon>Sordariomycetes</taxon>
        <taxon>Hypocreomycetidae</taxon>
        <taxon>Hypocreales</taxon>
        <taxon>Nectriaceae</taxon>
        <taxon>Fusarium</taxon>
        <taxon>Fusarium oxysporum species complex</taxon>
    </lineage>
</organism>
<feature type="compositionally biased region" description="Basic residues" evidence="6">
    <location>
        <begin position="99"/>
        <end position="114"/>
    </location>
</feature>
<evidence type="ECO:0000256" key="6">
    <source>
        <dbReference type="SAM" id="MobiDB-lite"/>
    </source>
</evidence>
<keyword evidence="2" id="KW-0547">Nucleotide-binding</keyword>
<comment type="caution">
    <text evidence="8">The sequence shown here is derived from an EMBL/GenBank/DDBJ whole genome shotgun (WGS) entry which is preliminary data.</text>
</comment>
<sequence>MIRFIVYAVVNGSLDPADVSSSLAILYVLRAPTNWLPVSLSLAADAFQSIKRIEDFLLAEEVQAQTVPDITLAPAVKLSNASFTWESPPANEEGESRKYEKKKNRMSRAMRRQRAGHEKKGIEASDTEVLPVRDSDAPFSLSDISLECQRGELVGIIGSVGSVKTSLLSGVLPQYAWIQNASVRDNITFGKSLHQQLYSDVVHASALLPDFELLPYGDMTEIGERGVTLSGGQKQRINIARAIYSDAGIVLLDDPLSAVDAHVGTHIFNEAICGLLKDKCRFLATHHLHLLSRLDRIIWMVDGRIDAIGTYEELAESHPAFASLVAVGGH</sequence>
<dbReference type="EMBL" id="MRCX01000030">
    <property type="protein sequence ID" value="RKK79827.1"/>
    <property type="molecule type" value="Genomic_DNA"/>
</dbReference>
<evidence type="ECO:0000256" key="2">
    <source>
        <dbReference type="ARBA" id="ARBA00022741"/>
    </source>
</evidence>
<dbReference type="PANTHER" id="PTHR24223:SF464">
    <property type="entry name" value="ABC-TYPE TRANSPORTER CICA"/>
    <property type="match status" value="1"/>
</dbReference>
<dbReference type="Gene3D" id="3.40.50.300">
    <property type="entry name" value="P-loop containing nucleotide triphosphate hydrolases"/>
    <property type="match status" value="1"/>
</dbReference>
<proteinExistence type="predicted"/>
<feature type="domain" description="ABC transporter" evidence="7">
    <location>
        <begin position="122"/>
        <end position="327"/>
    </location>
</feature>
<dbReference type="InterPro" id="IPR036640">
    <property type="entry name" value="ABC1_TM_sf"/>
</dbReference>
<dbReference type="VEuPathDB" id="FungiDB:FOC4_g10013384"/>
<dbReference type="Gene3D" id="1.20.1560.10">
    <property type="entry name" value="ABC transporter type 1, transmembrane domain"/>
    <property type="match status" value="1"/>
</dbReference>
<dbReference type="PROSITE" id="PS50893">
    <property type="entry name" value="ABC_TRANSPORTER_2"/>
    <property type="match status" value="1"/>
</dbReference>
<dbReference type="InterPro" id="IPR003439">
    <property type="entry name" value="ABC_transporter-like_ATP-bd"/>
</dbReference>
<keyword evidence="3" id="KW-0067">ATP-binding</keyword>
<evidence type="ECO:0000259" key="7">
    <source>
        <dbReference type="PROSITE" id="PS50893"/>
    </source>
</evidence>